<dbReference type="HOGENOM" id="CLU_1065569_0_0_1"/>
<protein>
    <submittedName>
        <fullName evidence="2">Uncharacterized protein</fullName>
    </submittedName>
</protein>
<organism evidence="2 3">
    <name type="scientific">Botryotinia fuckeliana (strain T4)</name>
    <name type="common">Noble rot fungus</name>
    <name type="synonym">Botrytis cinerea</name>
    <dbReference type="NCBI Taxonomy" id="999810"/>
    <lineage>
        <taxon>Eukaryota</taxon>
        <taxon>Fungi</taxon>
        <taxon>Dikarya</taxon>
        <taxon>Ascomycota</taxon>
        <taxon>Pezizomycotina</taxon>
        <taxon>Leotiomycetes</taxon>
        <taxon>Helotiales</taxon>
        <taxon>Sclerotiniaceae</taxon>
        <taxon>Botrytis</taxon>
    </lineage>
</organism>
<name>G2YCQ8_BOTF4</name>
<feature type="region of interest" description="Disordered" evidence="1">
    <location>
        <begin position="1"/>
        <end position="109"/>
    </location>
</feature>
<dbReference type="InParanoid" id="G2YCQ8"/>
<feature type="compositionally biased region" description="Polar residues" evidence="1">
    <location>
        <begin position="97"/>
        <end position="107"/>
    </location>
</feature>
<dbReference type="AlphaFoldDB" id="G2YCQ8"/>
<dbReference type="EMBL" id="FQ790319">
    <property type="protein sequence ID" value="CCD34887.1"/>
    <property type="molecule type" value="Genomic_DNA"/>
</dbReference>
<evidence type="ECO:0000313" key="3">
    <source>
        <dbReference type="Proteomes" id="UP000008177"/>
    </source>
</evidence>
<feature type="compositionally biased region" description="Polar residues" evidence="1">
    <location>
        <begin position="1"/>
        <end position="65"/>
    </location>
</feature>
<proteinExistence type="predicted"/>
<gene>
    <name evidence="2" type="ORF">BofuT4_P097880.1</name>
</gene>
<dbReference type="Proteomes" id="UP000008177">
    <property type="component" value="Unplaced contigs"/>
</dbReference>
<evidence type="ECO:0000313" key="2">
    <source>
        <dbReference type="EMBL" id="CCD34887.1"/>
    </source>
</evidence>
<accession>G2YCQ8</accession>
<dbReference type="OrthoDB" id="3557296at2759"/>
<feature type="region of interest" description="Disordered" evidence="1">
    <location>
        <begin position="124"/>
        <end position="144"/>
    </location>
</feature>
<reference evidence="3" key="1">
    <citation type="journal article" date="2011" name="PLoS Genet.">
        <title>Genomic analysis of the necrotrophic fungal pathogens Sclerotinia sclerotiorum and Botrytis cinerea.</title>
        <authorList>
            <person name="Amselem J."/>
            <person name="Cuomo C.A."/>
            <person name="van Kan J.A."/>
            <person name="Viaud M."/>
            <person name="Benito E.P."/>
            <person name="Couloux A."/>
            <person name="Coutinho P.M."/>
            <person name="de Vries R.P."/>
            <person name="Dyer P.S."/>
            <person name="Fillinger S."/>
            <person name="Fournier E."/>
            <person name="Gout L."/>
            <person name="Hahn M."/>
            <person name="Kohn L."/>
            <person name="Lapalu N."/>
            <person name="Plummer K.M."/>
            <person name="Pradier J.M."/>
            <person name="Quevillon E."/>
            <person name="Sharon A."/>
            <person name="Simon A."/>
            <person name="ten Have A."/>
            <person name="Tudzynski B."/>
            <person name="Tudzynski P."/>
            <person name="Wincker P."/>
            <person name="Andrew M."/>
            <person name="Anthouard V."/>
            <person name="Beever R.E."/>
            <person name="Beffa R."/>
            <person name="Benoit I."/>
            <person name="Bouzid O."/>
            <person name="Brault B."/>
            <person name="Chen Z."/>
            <person name="Choquer M."/>
            <person name="Collemare J."/>
            <person name="Cotton P."/>
            <person name="Danchin E.G."/>
            <person name="Da Silva C."/>
            <person name="Gautier A."/>
            <person name="Giraud C."/>
            <person name="Giraud T."/>
            <person name="Gonzalez C."/>
            <person name="Grossetete S."/>
            <person name="Guldener U."/>
            <person name="Henrissat B."/>
            <person name="Howlett B.J."/>
            <person name="Kodira C."/>
            <person name="Kretschmer M."/>
            <person name="Lappartient A."/>
            <person name="Leroch M."/>
            <person name="Levis C."/>
            <person name="Mauceli E."/>
            <person name="Neuveglise C."/>
            <person name="Oeser B."/>
            <person name="Pearson M."/>
            <person name="Poulain J."/>
            <person name="Poussereau N."/>
            <person name="Quesneville H."/>
            <person name="Rascle C."/>
            <person name="Schumacher J."/>
            <person name="Segurens B."/>
            <person name="Sexton A."/>
            <person name="Silva E."/>
            <person name="Sirven C."/>
            <person name="Soanes D.M."/>
            <person name="Talbot N.J."/>
            <person name="Templeton M."/>
            <person name="Yandava C."/>
            <person name="Yarden O."/>
            <person name="Zeng Q."/>
            <person name="Rollins J.A."/>
            <person name="Lebrun M.H."/>
            <person name="Dickman M."/>
        </authorList>
    </citation>
    <scope>NUCLEOTIDE SEQUENCE [LARGE SCALE GENOMIC DNA]</scope>
    <source>
        <strain evidence="3">T4</strain>
    </source>
</reference>
<sequence>MSSTETNISQSANDNIGTSIESSSMSNITTEIGHLSISSNDRNVNSPGSIINSGKMAQQSQSDNPELTALKPPAPTPIRKWRWPKPPPERRRKAVISDTNTSVNTNPLSPPEIYSDIVWKWHETPSKPTTPSPSPSPSPPRTLSLSHGFSKYWEDISDEELVTHIPSNIIQIWKDRIAQRRVQARAAGAEYERELEKELEEKYGAMLRCRKEMDGEAFVEGLLEMVEECGLAGVVRERGRKAFWKGRGLA</sequence>
<feature type="compositionally biased region" description="Pro residues" evidence="1">
    <location>
        <begin position="128"/>
        <end position="140"/>
    </location>
</feature>
<evidence type="ECO:0000256" key="1">
    <source>
        <dbReference type="SAM" id="MobiDB-lite"/>
    </source>
</evidence>